<evidence type="ECO:0000313" key="5">
    <source>
        <dbReference type="EMBL" id="OYD51214.1"/>
    </source>
</evidence>
<dbReference type="EMBL" id="NOIG01000004">
    <property type="protein sequence ID" value="OYD51214.1"/>
    <property type="molecule type" value="Genomic_DNA"/>
</dbReference>
<keyword evidence="1" id="KW-0805">Transcription regulation</keyword>
<comment type="caution">
    <text evidence="5">The sequence shown here is derived from an EMBL/GenBank/DDBJ whole genome shotgun (WGS) entry which is preliminary data.</text>
</comment>
<accession>A0A235EQB6</accession>
<dbReference type="PRINTS" id="PR00032">
    <property type="entry name" value="HTHARAC"/>
</dbReference>
<dbReference type="Gene3D" id="1.10.10.60">
    <property type="entry name" value="Homeodomain-like"/>
    <property type="match status" value="1"/>
</dbReference>
<evidence type="ECO:0000313" key="6">
    <source>
        <dbReference type="Proteomes" id="UP000215441"/>
    </source>
</evidence>
<keyword evidence="6" id="KW-1185">Reference proteome</keyword>
<keyword evidence="2 5" id="KW-0238">DNA-binding</keyword>
<protein>
    <submittedName>
        <fullName evidence="5">DNA-binding protein</fullName>
    </submittedName>
</protein>
<dbReference type="Pfam" id="PF14525">
    <property type="entry name" value="AraC_binding_2"/>
    <property type="match status" value="1"/>
</dbReference>
<dbReference type="AlphaFoldDB" id="A0A235EQB6"/>
<proteinExistence type="predicted"/>
<dbReference type="InterPro" id="IPR018060">
    <property type="entry name" value="HTH_AraC"/>
</dbReference>
<name>A0A235EQB6_9BURK</name>
<dbReference type="PROSITE" id="PS01124">
    <property type="entry name" value="HTH_ARAC_FAMILY_2"/>
    <property type="match status" value="1"/>
</dbReference>
<evidence type="ECO:0000256" key="3">
    <source>
        <dbReference type="ARBA" id="ARBA00023163"/>
    </source>
</evidence>
<dbReference type="InterPro" id="IPR050204">
    <property type="entry name" value="AraC_XylS_family_regulators"/>
</dbReference>
<dbReference type="OrthoDB" id="9178898at2"/>
<evidence type="ECO:0000259" key="4">
    <source>
        <dbReference type="PROSITE" id="PS01124"/>
    </source>
</evidence>
<evidence type="ECO:0000256" key="2">
    <source>
        <dbReference type="ARBA" id="ARBA00023125"/>
    </source>
</evidence>
<feature type="domain" description="HTH araC/xylS-type" evidence="4">
    <location>
        <begin position="214"/>
        <end position="315"/>
    </location>
</feature>
<dbReference type="InterPro" id="IPR009057">
    <property type="entry name" value="Homeodomain-like_sf"/>
</dbReference>
<dbReference type="InterPro" id="IPR020449">
    <property type="entry name" value="Tscrpt_reg_AraC-type_HTH"/>
</dbReference>
<keyword evidence="3" id="KW-0804">Transcription</keyword>
<dbReference type="SMART" id="SM00342">
    <property type="entry name" value="HTH_ARAC"/>
    <property type="match status" value="1"/>
</dbReference>
<dbReference type="GO" id="GO:0043565">
    <property type="term" value="F:sequence-specific DNA binding"/>
    <property type="evidence" value="ECO:0007669"/>
    <property type="project" value="InterPro"/>
</dbReference>
<dbReference type="PANTHER" id="PTHR46796:SF6">
    <property type="entry name" value="ARAC SUBFAMILY"/>
    <property type="match status" value="1"/>
</dbReference>
<dbReference type="SUPFAM" id="SSF46689">
    <property type="entry name" value="Homeodomain-like"/>
    <property type="match status" value="1"/>
</dbReference>
<dbReference type="Proteomes" id="UP000215441">
    <property type="component" value="Unassembled WGS sequence"/>
</dbReference>
<reference evidence="5 6" key="1">
    <citation type="submission" date="2017-07" db="EMBL/GenBank/DDBJ databases">
        <title>Acidovorax KNDSW TSA 6 genome sequence and assembly.</title>
        <authorList>
            <person name="Mayilraj S."/>
        </authorList>
    </citation>
    <scope>NUCLEOTIDE SEQUENCE [LARGE SCALE GENOMIC DNA]</scope>
    <source>
        <strain evidence="5 6">KNDSW-TSA6</strain>
    </source>
</reference>
<gene>
    <name evidence="5" type="ORF">CBY09_05135</name>
</gene>
<dbReference type="PANTHER" id="PTHR46796">
    <property type="entry name" value="HTH-TYPE TRANSCRIPTIONAL ACTIVATOR RHAS-RELATED"/>
    <property type="match status" value="1"/>
</dbReference>
<dbReference type="InterPro" id="IPR035418">
    <property type="entry name" value="AraC-bd_2"/>
</dbReference>
<dbReference type="Pfam" id="PF12833">
    <property type="entry name" value="HTH_18"/>
    <property type="match status" value="1"/>
</dbReference>
<evidence type="ECO:0000256" key="1">
    <source>
        <dbReference type="ARBA" id="ARBA00023015"/>
    </source>
</evidence>
<organism evidence="5 6">
    <name type="scientific">Acidovorax kalamii</name>
    <dbReference type="NCBI Taxonomy" id="2004485"/>
    <lineage>
        <taxon>Bacteria</taxon>
        <taxon>Pseudomonadati</taxon>
        <taxon>Pseudomonadota</taxon>
        <taxon>Betaproteobacteria</taxon>
        <taxon>Burkholderiales</taxon>
        <taxon>Comamonadaceae</taxon>
        <taxon>Acidovorax</taxon>
    </lineage>
</organism>
<sequence length="331" mass="36973">MAHPLTEVSTDAVPARDRLHLWGDAVWRLIGGLESDAFGDDAFAGHITSGQAGYVNLCQLDVSRHRVVRTPSLIRGSDRAYIKVVAQLEGRACFEQNGRQVWLSPGEWSVYDTTRAYAVSNPDAVRQMVLMIPKEQLPERKLKLDDLMVQRFSGTTGVSRLAWDTMRAAFAELPTMSDAAADGVADVITHLVQLSLLERNGQQSLLSQREALRDRISQYIDRHLGDPDLTIDRMAQALNCSKRHLYNAVADDEETLAAMIQRRRLEACLRDLRHPAHAQRSVTDIALSWGFSNSAHFSRAFRAHVGCSPSEYRARAFAPVVLLRGELLHAH</sequence>
<dbReference type="RefSeq" id="WP_094287102.1">
    <property type="nucleotide sequence ID" value="NZ_NOIG01000004.1"/>
</dbReference>
<dbReference type="GO" id="GO:0003700">
    <property type="term" value="F:DNA-binding transcription factor activity"/>
    <property type="evidence" value="ECO:0007669"/>
    <property type="project" value="InterPro"/>
</dbReference>